<dbReference type="InterPro" id="IPR005107">
    <property type="entry name" value="CO_DH_flav_C"/>
</dbReference>
<dbReference type="PANTHER" id="PTHR42659:SF2">
    <property type="entry name" value="XANTHINE DEHYDROGENASE SUBUNIT C-RELATED"/>
    <property type="match status" value="1"/>
</dbReference>
<sequence>MGYFRPHNLPQALDWLAETRGGIVAGCTDVFAATTAPTLTGPQLDVTAIEDIRGIAETGDHWRIGAATRWADIAGADLPPAFDGLKCASRQIGSIQIQNAGTIGGNLCNASPAADGVPPLLTLEAGVELASRAGTRTLPLSKFLLGPRRTAKATDEILTAILVPKPAARGRSVFLKLGTRKYLVISIAMVAARMTVTDGAVEDIAIAVGACSAVATRLPRLEAVLTGKKAGPGLGTFITAELVGGQLSPIDDMRADAAYRRQVAAELVARAVTGLAP</sequence>
<name>A0A3B0TV37_9ZZZZ</name>
<evidence type="ECO:0000259" key="4">
    <source>
        <dbReference type="PROSITE" id="PS51387"/>
    </source>
</evidence>
<reference evidence="5" key="1">
    <citation type="submission" date="2018-06" db="EMBL/GenBank/DDBJ databases">
        <authorList>
            <person name="Zhirakovskaya E."/>
        </authorList>
    </citation>
    <scope>NUCLEOTIDE SEQUENCE</scope>
</reference>
<dbReference type="SMART" id="SM01092">
    <property type="entry name" value="CO_deh_flav_C"/>
    <property type="match status" value="1"/>
</dbReference>
<evidence type="ECO:0000256" key="3">
    <source>
        <dbReference type="ARBA" id="ARBA00023002"/>
    </source>
</evidence>
<gene>
    <name evidence="5" type="ORF">MNBD_ALPHA09-2014</name>
</gene>
<dbReference type="Pfam" id="PF00941">
    <property type="entry name" value="FAD_binding_5"/>
    <property type="match status" value="1"/>
</dbReference>
<dbReference type="InterPro" id="IPR002346">
    <property type="entry name" value="Mopterin_DH_FAD-bd"/>
</dbReference>
<dbReference type="Gene3D" id="3.30.390.50">
    <property type="entry name" value="CO dehydrogenase flavoprotein, C-terminal domain"/>
    <property type="match status" value="1"/>
</dbReference>
<keyword evidence="3 5" id="KW-0560">Oxidoreductase</keyword>
<evidence type="ECO:0000256" key="1">
    <source>
        <dbReference type="ARBA" id="ARBA00022630"/>
    </source>
</evidence>
<dbReference type="GO" id="GO:0004854">
    <property type="term" value="F:xanthine dehydrogenase activity"/>
    <property type="evidence" value="ECO:0007669"/>
    <property type="project" value="UniProtKB-EC"/>
</dbReference>
<dbReference type="Pfam" id="PF03450">
    <property type="entry name" value="CO_deh_flav_C"/>
    <property type="match status" value="1"/>
</dbReference>
<evidence type="ECO:0000256" key="2">
    <source>
        <dbReference type="ARBA" id="ARBA00022827"/>
    </source>
</evidence>
<evidence type="ECO:0000313" key="5">
    <source>
        <dbReference type="EMBL" id="VAW18302.1"/>
    </source>
</evidence>
<dbReference type="PANTHER" id="PTHR42659">
    <property type="entry name" value="XANTHINE DEHYDROGENASE SUBUNIT C-RELATED"/>
    <property type="match status" value="1"/>
</dbReference>
<feature type="domain" description="FAD-binding PCMH-type" evidence="4">
    <location>
        <begin position="1"/>
        <end position="168"/>
    </location>
</feature>
<dbReference type="InterPro" id="IPR016166">
    <property type="entry name" value="FAD-bd_PCMH"/>
</dbReference>
<dbReference type="GO" id="GO:0071949">
    <property type="term" value="F:FAD binding"/>
    <property type="evidence" value="ECO:0007669"/>
    <property type="project" value="InterPro"/>
</dbReference>
<dbReference type="EMBL" id="UOEM01000113">
    <property type="protein sequence ID" value="VAW18302.1"/>
    <property type="molecule type" value="Genomic_DNA"/>
</dbReference>
<dbReference type="Gene3D" id="3.30.465.10">
    <property type="match status" value="1"/>
</dbReference>
<dbReference type="SUPFAM" id="SSF56176">
    <property type="entry name" value="FAD-binding/transporter-associated domain-like"/>
    <property type="match status" value="1"/>
</dbReference>
<keyword evidence="1" id="KW-0285">Flavoprotein</keyword>
<dbReference type="SUPFAM" id="SSF55447">
    <property type="entry name" value="CO dehydrogenase flavoprotein C-terminal domain-like"/>
    <property type="match status" value="1"/>
</dbReference>
<dbReference type="InterPro" id="IPR016169">
    <property type="entry name" value="FAD-bd_PCMH_sub2"/>
</dbReference>
<dbReference type="InterPro" id="IPR036683">
    <property type="entry name" value="CO_DH_flav_C_dom_sf"/>
</dbReference>
<dbReference type="AlphaFoldDB" id="A0A3B0TV37"/>
<keyword evidence="2" id="KW-0274">FAD</keyword>
<accession>A0A3B0TV37</accession>
<dbReference type="EC" id="1.17.1.4" evidence="5"/>
<proteinExistence type="predicted"/>
<dbReference type="InterPro" id="IPR051312">
    <property type="entry name" value="Diverse_Substr_Oxidored"/>
</dbReference>
<protein>
    <submittedName>
        <fullName evidence="5">Xanthine dehydrogenase, FAD binding subunit</fullName>
        <ecNumber evidence="5">1.17.1.4</ecNumber>
    </submittedName>
</protein>
<dbReference type="InterPro" id="IPR036318">
    <property type="entry name" value="FAD-bd_PCMH-like_sf"/>
</dbReference>
<dbReference type="PROSITE" id="PS51387">
    <property type="entry name" value="FAD_PCMH"/>
    <property type="match status" value="1"/>
</dbReference>
<organism evidence="5">
    <name type="scientific">hydrothermal vent metagenome</name>
    <dbReference type="NCBI Taxonomy" id="652676"/>
    <lineage>
        <taxon>unclassified sequences</taxon>
        <taxon>metagenomes</taxon>
        <taxon>ecological metagenomes</taxon>
    </lineage>
</organism>